<feature type="transmembrane region" description="Helical" evidence="5">
    <location>
        <begin position="96"/>
        <end position="115"/>
    </location>
</feature>
<feature type="transmembrane region" description="Helical" evidence="5">
    <location>
        <begin position="181"/>
        <end position="204"/>
    </location>
</feature>
<keyword evidence="4 5" id="KW-0472">Membrane</keyword>
<comment type="subcellular location">
    <subcellularLocation>
        <location evidence="1">Membrane</location>
        <topology evidence="1">Multi-pass membrane protein</topology>
    </subcellularLocation>
</comment>
<evidence type="ECO:0000256" key="2">
    <source>
        <dbReference type="ARBA" id="ARBA00022692"/>
    </source>
</evidence>
<proteinExistence type="predicted"/>
<accession>A0ABM1EBQ4</accession>
<dbReference type="Proteomes" id="UP000695022">
    <property type="component" value="Unplaced"/>
</dbReference>
<organism evidence="6 7">
    <name type="scientific">Priapulus caudatus</name>
    <name type="common">Priapulid worm</name>
    <dbReference type="NCBI Taxonomy" id="37621"/>
    <lineage>
        <taxon>Eukaryota</taxon>
        <taxon>Metazoa</taxon>
        <taxon>Ecdysozoa</taxon>
        <taxon>Scalidophora</taxon>
        <taxon>Priapulida</taxon>
        <taxon>Priapulimorpha</taxon>
        <taxon>Priapulimorphida</taxon>
        <taxon>Priapulidae</taxon>
        <taxon>Priapulus</taxon>
    </lineage>
</organism>
<evidence type="ECO:0000256" key="1">
    <source>
        <dbReference type="ARBA" id="ARBA00004141"/>
    </source>
</evidence>
<dbReference type="GeneID" id="106810703"/>
<dbReference type="Gene3D" id="1.20.1250.20">
    <property type="entry name" value="MFS general substrate transporter like domains"/>
    <property type="match status" value="1"/>
</dbReference>
<evidence type="ECO:0000313" key="7">
    <source>
        <dbReference type="RefSeq" id="XP_014669625.1"/>
    </source>
</evidence>
<dbReference type="InterPro" id="IPR036259">
    <property type="entry name" value="MFS_trans_sf"/>
</dbReference>
<evidence type="ECO:0000313" key="6">
    <source>
        <dbReference type="Proteomes" id="UP000695022"/>
    </source>
</evidence>
<dbReference type="RefSeq" id="XP_014669625.1">
    <property type="nucleotide sequence ID" value="XM_014814139.1"/>
</dbReference>
<sequence>CYIPALDANGTGDALTIAAFIPWDADEQGFSSCLWYGEEGLAGNGSQAVECDRWTFDTSVRSSSVSETQRLLKSSELTSQATLNRSASDRESSYELSPSTCAASMFANGAIYYGIGLNTAALGGDLYISFLISGIVEIPGYLVTMYLMQTFGRKPAIIGLMITSGVSCLVASFLAGVSVPAAVALSMLGKLAVSGSFGAEYVFVSESYPSALRNTGLGVTLTMARTGAVVAPFIVLTGSAQHHLPYIIFCALAVASALLLLILPETKDRDMPDTLEDCDRFLEGNKKKAKKPNKRKKKVKTEVDPVTDARVLAYYRVTQI</sequence>
<dbReference type="SUPFAM" id="SSF103473">
    <property type="entry name" value="MFS general substrate transporter"/>
    <property type="match status" value="1"/>
</dbReference>
<feature type="non-terminal residue" evidence="7">
    <location>
        <position position="1"/>
    </location>
</feature>
<evidence type="ECO:0000256" key="4">
    <source>
        <dbReference type="ARBA" id="ARBA00023136"/>
    </source>
</evidence>
<keyword evidence="3 5" id="KW-1133">Transmembrane helix</keyword>
<dbReference type="PANTHER" id="PTHR24064">
    <property type="entry name" value="SOLUTE CARRIER FAMILY 22 MEMBER"/>
    <property type="match status" value="1"/>
</dbReference>
<feature type="transmembrane region" description="Helical" evidence="5">
    <location>
        <begin position="216"/>
        <end position="238"/>
    </location>
</feature>
<evidence type="ECO:0000256" key="3">
    <source>
        <dbReference type="ARBA" id="ARBA00022989"/>
    </source>
</evidence>
<keyword evidence="2 5" id="KW-0812">Transmembrane</keyword>
<name>A0ABM1EBQ4_PRICU</name>
<reference evidence="7" key="1">
    <citation type="submission" date="2025-08" db="UniProtKB">
        <authorList>
            <consortium name="RefSeq"/>
        </authorList>
    </citation>
    <scope>IDENTIFICATION</scope>
</reference>
<dbReference type="Pfam" id="PF07690">
    <property type="entry name" value="MFS_1"/>
    <property type="match status" value="1"/>
</dbReference>
<dbReference type="InterPro" id="IPR011701">
    <property type="entry name" value="MFS"/>
</dbReference>
<feature type="transmembrane region" description="Helical" evidence="5">
    <location>
        <begin position="244"/>
        <end position="263"/>
    </location>
</feature>
<evidence type="ECO:0000256" key="5">
    <source>
        <dbReference type="SAM" id="Phobius"/>
    </source>
</evidence>
<feature type="transmembrane region" description="Helical" evidence="5">
    <location>
        <begin position="127"/>
        <end position="148"/>
    </location>
</feature>
<feature type="transmembrane region" description="Helical" evidence="5">
    <location>
        <begin position="155"/>
        <end position="175"/>
    </location>
</feature>
<keyword evidence="6" id="KW-1185">Reference proteome</keyword>
<protein>
    <submittedName>
        <fullName evidence="7">Organic cation transporter protein-like</fullName>
    </submittedName>
</protein>
<gene>
    <name evidence="7" type="primary">LOC106810703</name>
</gene>